<dbReference type="GO" id="GO:0051920">
    <property type="term" value="F:peroxiredoxin activity"/>
    <property type="evidence" value="ECO:0007669"/>
    <property type="project" value="InterPro"/>
</dbReference>
<dbReference type="PANTHER" id="PTHR43503">
    <property type="entry name" value="MCG48959-RELATED"/>
    <property type="match status" value="1"/>
</dbReference>
<comment type="catalytic activity">
    <reaction evidence="7">
        <text>1-hexadecanoyl-sn-glycero-3-phosphocholine + hexadecanoyl-CoA = 1,2-dihexadecanoyl-sn-glycero-3-phosphocholine + CoA</text>
        <dbReference type="Rhea" id="RHEA:35983"/>
        <dbReference type="ChEBI" id="CHEBI:57287"/>
        <dbReference type="ChEBI" id="CHEBI:57379"/>
        <dbReference type="ChEBI" id="CHEBI:72998"/>
        <dbReference type="ChEBI" id="CHEBI:72999"/>
    </reaction>
    <physiologicalReaction direction="left-to-right" evidence="7">
        <dbReference type="Rhea" id="RHEA:35984"/>
    </physiologicalReaction>
</comment>
<dbReference type="EC" id="3.1.1.4" evidence="2"/>
<dbReference type="Gene3D" id="3.40.30.10">
    <property type="entry name" value="Glutaredoxin"/>
    <property type="match status" value="1"/>
</dbReference>
<evidence type="ECO:0000256" key="8">
    <source>
        <dbReference type="ARBA" id="ARBA00024523"/>
    </source>
</evidence>
<dbReference type="FunFam" id="3.30.1020.10:FF:000001">
    <property type="entry name" value="1-Cys peroxiredoxin"/>
    <property type="match status" value="1"/>
</dbReference>
<evidence type="ECO:0000256" key="19">
    <source>
        <dbReference type="ARBA" id="ARBA00048227"/>
    </source>
</evidence>
<keyword evidence="25" id="KW-1185">Reference proteome</keyword>
<protein>
    <recommendedName>
        <fullName evidence="13">Peroxiredoxin-6</fullName>
        <ecNumber evidence="11">1.11.1.27</ecNumber>
        <ecNumber evidence="12">2.3.1.23</ecNumber>
        <ecNumber evidence="2">3.1.1.4</ecNumber>
    </recommendedName>
    <alternativeName>
        <fullName evidence="16">1-Cys peroxiredoxin</fullName>
    </alternativeName>
    <alternativeName>
        <fullName evidence="15">Acidic calcium-independent phospholipase A2</fullName>
    </alternativeName>
    <alternativeName>
        <fullName evidence="14">Glutathione-dependent peroxiredoxin</fullName>
    </alternativeName>
    <alternativeName>
        <fullName evidence="18">Lysophosphatidylcholine acyltransferase 5</fullName>
    </alternativeName>
    <alternativeName>
        <fullName evidence="17">Non-selenium glutathione peroxidase</fullName>
    </alternativeName>
</protein>
<evidence type="ECO:0000256" key="16">
    <source>
        <dbReference type="ARBA" id="ARBA00031264"/>
    </source>
</evidence>
<gene>
    <name evidence="23" type="ORF">GSOID_T00002129001</name>
    <name evidence="24" type="ORF">GSOID_T00027137001</name>
</gene>
<evidence type="ECO:0000256" key="11">
    <source>
        <dbReference type="ARBA" id="ARBA00026115"/>
    </source>
</evidence>
<dbReference type="AlphaFoldDB" id="E4X4Q7"/>
<dbReference type="InParanoid" id="E4X4Q7"/>
<dbReference type="InterPro" id="IPR024706">
    <property type="entry name" value="Peroxiredoxin_AhpC-typ"/>
</dbReference>
<evidence type="ECO:0000256" key="2">
    <source>
        <dbReference type="ARBA" id="ARBA00013278"/>
    </source>
</evidence>
<feature type="active site" description="Cysteine sulfenic acid (-SOH) intermediate; for peroxidase activity" evidence="21">
    <location>
        <position position="45"/>
    </location>
</feature>
<dbReference type="EC" id="2.3.1.23" evidence="12"/>
<dbReference type="EMBL" id="FN654615">
    <property type="protein sequence ID" value="CBY35328.1"/>
    <property type="molecule type" value="Genomic_DNA"/>
</dbReference>
<dbReference type="InterPro" id="IPR045020">
    <property type="entry name" value="PRX_1cys"/>
</dbReference>
<dbReference type="InterPro" id="IPR036249">
    <property type="entry name" value="Thioredoxin-like_sf"/>
</dbReference>
<evidence type="ECO:0000256" key="17">
    <source>
        <dbReference type="ARBA" id="ARBA00032330"/>
    </source>
</evidence>
<evidence type="ECO:0000313" key="24">
    <source>
        <dbReference type="EMBL" id="CBY35328.1"/>
    </source>
</evidence>
<accession>E4X4Q7</accession>
<evidence type="ECO:0000256" key="7">
    <source>
        <dbReference type="ARBA" id="ARBA00024460"/>
    </source>
</evidence>
<evidence type="ECO:0000256" key="5">
    <source>
        <dbReference type="ARBA" id="ARBA00023002"/>
    </source>
</evidence>
<comment type="catalytic activity">
    <reaction evidence="8">
        <text>a hydroperoxide + 2 glutathione = an alcohol + glutathione disulfide + H2O</text>
        <dbReference type="Rhea" id="RHEA:62632"/>
        <dbReference type="ChEBI" id="CHEBI:15377"/>
        <dbReference type="ChEBI" id="CHEBI:30879"/>
        <dbReference type="ChEBI" id="CHEBI:35924"/>
        <dbReference type="ChEBI" id="CHEBI:57925"/>
        <dbReference type="ChEBI" id="CHEBI:58297"/>
        <dbReference type="EC" id="1.11.1.27"/>
    </reaction>
</comment>
<evidence type="ECO:0000256" key="13">
    <source>
        <dbReference type="ARBA" id="ARBA00026214"/>
    </source>
</evidence>
<dbReference type="Gene3D" id="3.30.1020.10">
    <property type="entry name" value="Antioxidant, Horf6, Chain A, domain2"/>
    <property type="match status" value="1"/>
</dbReference>
<keyword evidence="5 20" id="KW-0560">Oxidoreductase</keyword>
<evidence type="ECO:0000313" key="23">
    <source>
        <dbReference type="EMBL" id="CBY18275.1"/>
    </source>
</evidence>
<evidence type="ECO:0000313" key="25">
    <source>
        <dbReference type="Proteomes" id="UP000001307"/>
    </source>
</evidence>
<sequence length="222" mass="24619">MSLKLGDTFPNLSMKTTWGNLNLYDYLGESWGILFSHPADYTPVCTTELGAAAKYAPEFKDLNTKLIGLSIDPIADHEGWIKDIQEYNKLSGDFPFPLISDDRTIATQLGMLDPDERDSTGMPLTARAVFVIGPDHKLKLSLLYPATTGRNFDEIIRVIKSLQLTAHHKVATPQNWKSGDKCMVVPSLTDEQAEKRFAKGFEKASLPSGKGYIRLTPDPSQS</sequence>
<evidence type="ECO:0000256" key="12">
    <source>
        <dbReference type="ARBA" id="ARBA00026120"/>
    </source>
</evidence>
<organism evidence="23">
    <name type="scientific">Oikopleura dioica</name>
    <name type="common">Tunicate</name>
    <dbReference type="NCBI Taxonomy" id="34765"/>
    <lineage>
        <taxon>Eukaryota</taxon>
        <taxon>Metazoa</taxon>
        <taxon>Chordata</taxon>
        <taxon>Tunicata</taxon>
        <taxon>Appendicularia</taxon>
        <taxon>Copelata</taxon>
        <taxon>Oikopleuridae</taxon>
        <taxon>Oikopleura</taxon>
    </lineage>
</organism>
<dbReference type="EMBL" id="FN653025">
    <property type="protein sequence ID" value="CBY18275.1"/>
    <property type="molecule type" value="Genomic_DNA"/>
</dbReference>
<dbReference type="SUPFAM" id="SSF52833">
    <property type="entry name" value="Thioredoxin-like"/>
    <property type="match status" value="1"/>
</dbReference>
<dbReference type="EC" id="1.11.1.27" evidence="11"/>
<evidence type="ECO:0000256" key="9">
    <source>
        <dbReference type="ARBA" id="ARBA00024623"/>
    </source>
</evidence>
<dbReference type="FunFam" id="3.40.30.10:FF:000011">
    <property type="entry name" value="Peroxiredoxin PRX1"/>
    <property type="match status" value="1"/>
</dbReference>
<proteinExistence type="inferred from homology"/>
<comment type="similarity">
    <text evidence="10">Belongs to the peroxiredoxin family. Prx6 subfamily.</text>
</comment>
<evidence type="ECO:0000256" key="1">
    <source>
        <dbReference type="ARBA" id="ARBA00001604"/>
    </source>
</evidence>
<evidence type="ECO:0000259" key="22">
    <source>
        <dbReference type="PROSITE" id="PS51352"/>
    </source>
</evidence>
<keyword evidence="3 20" id="KW-0575">Peroxidase</keyword>
<dbReference type="Pfam" id="PF00578">
    <property type="entry name" value="AhpC-TSA"/>
    <property type="match status" value="1"/>
</dbReference>
<dbReference type="GO" id="GO:0045454">
    <property type="term" value="P:cell redox homeostasis"/>
    <property type="evidence" value="ECO:0007669"/>
    <property type="project" value="TreeGrafter"/>
</dbReference>
<evidence type="ECO:0000256" key="4">
    <source>
        <dbReference type="ARBA" id="ARBA00022862"/>
    </source>
</evidence>
<dbReference type="PANTHER" id="PTHR43503:SF4">
    <property type="entry name" value="PEROXIREDOXIN-6"/>
    <property type="match status" value="1"/>
</dbReference>
<evidence type="ECO:0000256" key="15">
    <source>
        <dbReference type="ARBA" id="ARBA00031084"/>
    </source>
</evidence>
<comment type="catalytic activity">
    <reaction evidence="1">
        <text>a 1,2-diacyl-sn-glycero-3-phosphocholine + H2O = a 1-acyl-sn-glycero-3-phosphocholine + a fatty acid + H(+)</text>
        <dbReference type="Rhea" id="RHEA:15801"/>
        <dbReference type="ChEBI" id="CHEBI:15377"/>
        <dbReference type="ChEBI" id="CHEBI:15378"/>
        <dbReference type="ChEBI" id="CHEBI:28868"/>
        <dbReference type="ChEBI" id="CHEBI:57643"/>
        <dbReference type="ChEBI" id="CHEBI:58168"/>
        <dbReference type="EC" id="3.1.1.4"/>
    </reaction>
</comment>
<reference evidence="23" key="1">
    <citation type="journal article" date="2010" name="Science">
        <title>Plasticity of animal genome architecture unmasked by rapid evolution of a pelagic tunicate.</title>
        <authorList>
            <person name="Denoeud F."/>
            <person name="Henriet S."/>
            <person name="Mungpakdee S."/>
            <person name="Aury J.M."/>
            <person name="Da Silva C."/>
            <person name="Brinkmann H."/>
            <person name="Mikhaleva J."/>
            <person name="Olsen L.C."/>
            <person name="Jubin C."/>
            <person name="Canestro C."/>
            <person name="Bouquet J.M."/>
            <person name="Danks G."/>
            <person name="Poulain J."/>
            <person name="Campsteijn C."/>
            <person name="Adamski M."/>
            <person name="Cross I."/>
            <person name="Yadetie F."/>
            <person name="Muffato M."/>
            <person name="Louis A."/>
            <person name="Butcher S."/>
            <person name="Tsagkogeorga G."/>
            <person name="Konrad A."/>
            <person name="Singh S."/>
            <person name="Jensen M.F."/>
            <person name="Cong E.H."/>
            <person name="Eikeseth-Otteraa H."/>
            <person name="Noel B."/>
            <person name="Anthouard V."/>
            <person name="Porcel B.M."/>
            <person name="Kachouri-Lafond R."/>
            <person name="Nishino A."/>
            <person name="Ugolini M."/>
            <person name="Chourrout P."/>
            <person name="Nishida H."/>
            <person name="Aasland R."/>
            <person name="Huzurbazar S."/>
            <person name="Westhof E."/>
            <person name="Delsuc F."/>
            <person name="Lehrach H."/>
            <person name="Reinhardt R."/>
            <person name="Weissenbach J."/>
            <person name="Roy S.W."/>
            <person name="Artiguenave F."/>
            <person name="Postlethwait J.H."/>
            <person name="Manak J.R."/>
            <person name="Thompson E.M."/>
            <person name="Jaillon O."/>
            <person name="Du Pasquier L."/>
            <person name="Boudinot P."/>
            <person name="Liberles D.A."/>
            <person name="Volff J.N."/>
            <person name="Philippe H."/>
            <person name="Lenhard B."/>
            <person name="Roest Crollius H."/>
            <person name="Wincker P."/>
            <person name="Chourrout D."/>
        </authorList>
    </citation>
    <scope>NUCLEOTIDE SEQUENCE [LARGE SCALE GENOMIC DNA]</scope>
</reference>
<dbReference type="GO" id="GO:0004623">
    <property type="term" value="F:phospholipase A2 activity"/>
    <property type="evidence" value="ECO:0007669"/>
    <property type="project" value="UniProtKB-EC"/>
</dbReference>
<keyword evidence="6 20" id="KW-0676">Redox-active center</keyword>
<evidence type="ECO:0000256" key="20">
    <source>
        <dbReference type="PIRNR" id="PIRNR000239"/>
    </source>
</evidence>
<dbReference type="GO" id="GO:0005739">
    <property type="term" value="C:mitochondrion"/>
    <property type="evidence" value="ECO:0007669"/>
    <property type="project" value="TreeGrafter"/>
</dbReference>
<dbReference type="Pfam" id="PF10417">
    <property type="entry name" value="1-cysPrx_C"/>
    <property type="match status" value="1"/>
</dbReference>
<dbReference type="CDD" id="cd03016">
    <property type="entry name" value="PRX_1cys"/>
    <property type="match status" value="1"/>
</dbReference>
<dbReference type="GO" id="GO:0005829">
    <property type="term" value="C:cytosol"/>
    <property type="evidence" value="ECO:0007669"/>
    <property type="project" value="TreeGrafter"/>
</dbReference>
<comment type="catalytic activity">
    <reaction evidence="19">
        <text>1,2-dihexadecanoyl-sn-glycero-3-phosphocholine + H2O = 1-hexadecanoyl-sn-glycero-3-phosphocholine + hexadecanoate + H(+)</text>
        <dbReference type="Rhea" id="RHEA:41223"/>
        <dbReference type="ChEBI" id="CHEBI:7896"/>
        <dbReference type="ChEBI" id="CHEBI:15377"/>
        <dbReference type="ChEBI" id="CHEBI:15378"/>
        <dbReference type="ChEBI" id="CHEBI:72998"/>
        <dbReference type="ChEBI" id="CHEBI:72999"/>
    </reaction>
    <physiologicalReaction direction="left-to-right" evidence="19">
        <dbReference type="Rhea" id="RHEA:41224"/>
    </physiologicalReaction>
</comment>
<dbReference type="GO" id="GO:0047184">
    <property type="term" value="F:1-acylglycerophosphocholine O-acyltransferase activity"/>
    <property type="evidence" value="ECO:0007669"/>
    <property type="project" value="UniProtKB-EC"/>
</dbReference>
<comment type="catalytic activity">
    <reaction evidence="9">
        <text>a 1-acyl-sn-glycero-3-phosphocholine + an acyl-CoA = a 1,2-diacyl-sn-glycero-3-phosphocholine + CoA</text>
        <dbReference type="Rhea" id="RHEA:12937"/>
        <dbReference type="ChEBI" id="CHEBI:57287"/>
        <dbReference type="ChEBI" id="CHEBI:57643"/>
        <dbReference type="ChEBI" id="CHEBI:58168"/>
        <dbReference type="ChEBI" id="CHEBI:58342"/>
        <dbReference type="EC" id="2.3.1.23"/>
    </reaction>
</comment>
<evidence type="ECO:0000256" key="21">
    <source>
        <dbReference type="PIRSR" id="PIRSR000239-1"/>
    </source>
</evidence>
<dbReference type="PROSITE" id="PS51352">
    <property type="entry name" value="THIOREDOXIN_2"/>
    <property type="match status" value="1"/>
</dbReference>
<comment type="function">
    <text evidence="20">Thiol-specific peroxidase that catalyzes the reduction of hydrogen peroxide and organic hydroperoxides to water and alcohols, respectively.</text>
</comment>
<evidence type="ECO:0000256" key="3">
    <source>
        <dbReference type="ARBA" id="ARBA00022559"/>
    </source>
</evidence>
<feature type="domain" description="Thioredoxin" evidence="22">
    <location>
        <begin position="3"/>
        <end position="164"/>
    </location>
</feature>
<dbReference type="OrthoDB" id="2996783at2759"/>
<dbReference type="InterPro" id="IPR019479">
    <property type="entry name" value="Peroxiredoxin_C"/>
</dbReference>
<dbReference type="Proteomes" id="UP000011014">
    <property type="component" value="Unassembled WGS sequence"/>
</dbReference>
<name>E4X4Q7_OIKDI</name>
<evidence type="ECO:0000256" key="14">
    <source>
        <dbReference type="ARBA" id="ARBA00030018"/>
    </source>
</evidence>
<dbReference type="InterPro" id="IPR000866">
    <property type="entry name" value="AhpC/TSA"/>
</dbReference>
<keyword evidence="4 20" id="KW-0049">Antioxidant</keyword>
<evidence type="ECO:0000256" key="18">
    <source>
        <dbReference type="ARBA" id="ARBA00033065"/>
    </source>
</evidence>
<evidence type="ECO:0000256" key="10">
    <source>
        <dbReference type="ARBA" id="ARBA00025719"/>
    </source>
</evidence>
<evidence type="ECO:0000256" key="6">
    <source>
        <dbReference type="ARBA" id="ARBA00023284"/>
    </source>
</evidence>
<dbReference type="InterPro" id="IPR013766">
    <property type="entry name" value="Thioredoxin_domain"/>
</dbReference>
<dbReference type="Proteomes" id="UP000001307">
    <property type="component" value="Unassembled WGS sequence"/>
</dbReference>
<dbReference type="FunCoup" id="E4X4Q7">
    <property type="interactions" value="44"/>
</dbReference>
<dbReference type="PIRSF" id="PIRSF000239">
    <property type="entry name" value="AHPC"/>
    <property type="match status" value="1"/>
</dbReference>